<keyword evidence="4" id="KW-0597">Phosphoprotein</keyword>
<accession>A0A2V3VXK1</accession>
<keyword evidence="2" id="KW-0813">Transport</keyword>
<proteinExistence type="predicted"/>
<dbReference type="GO" id="GO:0006355">
    <property type="term" value="P:regulation of DNA-templated transcription"/>
    <property type="evidence" value="ECO:0007669"/>
    <property type="project" value="InterPro"/>
</dbReference>
<dbReference type="PROSITE" id="PS51094">
    <property type="entry name" value="PTS_EIIA_TYPE_2"/>
    <property type="match status" value="1"/>
</dbReference>
<dbReference type="PROSITE" id="PS51372">
    <property type="entry name" value="PRD_2"/>
    <property type="match status" value="2"/>
</dbReference>
<dbReference type="EMBL" id="QJJR01000019">
    <property type="protein sequence ID" value="PXW86727.1"/>
    <property type="molecule type" value="Genomic_DNA"/>
</dbReference>
<evidence type="ECO:0000259" key="12">
    <source>
        <dbReference type="PROSITE" id="PS51094"/>
    </source>
</evidence>
<evidence type="ECO:0000256" key="2">
    <source>
        <dbReference type="ARBA" id="ARBA00022448"/>
    </source>
</evidence>
<sequence>MQLDDRSNNFINELVSNPNIKSKDLERKYNLSRRQIDYSFEKINYWLSTKNLPVIERTRQGVFLVDPVTIQTLSPQSEDDAQMVKILNEDERVNTILFMLISNFEELSIVHFTSQLEISKNTVLSDLKRAKHIASKYDLAIQYSRREGYLLQGKEFNIRRLLLSLVHLMLEMSNGKELMESIARIEQTELIDIRNRIEIIENELGMKFTDEKIDMMPYVFSVILKRIHEGKLIKQTSMDYQQLSDTKEYRATEGILGDVEDIPLEERLYITLHLLSTNVYWSEHLTTDVIPELTLALEKMLTLFEKSTCIVIQNKPQLLNKLLLHVKPAYYRIKYHLTEVMEIEDPISEEFKELHHLVKKSTAPLSQFIGVKVPDSETVYLTMLIGGWLTKQGEKIQTKIKAIVVCPKGVSVSRLMFGELRELFPEFIFLDSLSIRAFKNYQLDYDVVFSPVYLDTEKKLYIANSFLGQEEKSRLRKQVMIDFHGIALQGFKIRDMKAIISKHSTIHNEELLIKDLYHYINALNDVPVEISDPAPSYSLRDLISNSNINLVDRVDDWESAIRLAATPLIEQQCITENYIEAMLENCTDDPYIIIGKGLAIPHAGPEDGVNQTAMSLLRIKEGVKFSEDYTIHVVVVIAAVDKDKHIKALMQLMKLSAHKKDMEQLATASDSETIEQIIEKYSKKEETEK</sequence>
<dbReference type="Proteomes" id="UP000247922">
    <property type="component" value="Unassembled WGS sequence"/>
</dbReference>
<dbReference type="Pfam" id="PF00359">
    <property type="entry name" value="PTS_EIIA_2"/>
    <property type="match status" value="1"/>
</dbReference>
<dbReference type="Pfam" id="PF05043">
    <property type="entry name" value="Mga"/>
    <property type="match status" value="1"/>
</dbReference>
<feature type="domain" description="PTS EIIA type-2" evidence="12">
    <location>
        <begin position="541"/>
        <end position="681"/>
    </location>
</feature>
<dbReference type="Pfam" id="PF00874">
    <property type="entry name" value="PRD"/>
    <property type="match status" value="2"/>
</dbReference>
<dbReference type="SUPFAM" id="SSF63520">
    <property type="entry name" value="PTS-regulatory domain, PRD"/>
    <property type="match status" value="2"/>
</dbReference>
<evidence type="ECO:0000256" key="6">
    <source>
        <dbReference type="ARBA" id="ARBA00022683"/>
    </source>
</evidence>
<dbReference type="GO" id="GO:0009401">
    <property type="term" value="P:phosphoenolpyruvate-dependent sugar phosphotransferase system"/>
    <property type="evidence" value="ECO:0007669"/>
    <property type="project" value="UniProtKB-KW"/>
</dbReference>
<gene>
    <name evidence="15" type="ORF">DES38_11923</name>
</gene>
<keyword evidence="5" id="KW-0808">Transferase</keyword>
<keyword evidence="8" id="KW-0010">Activator</keyword>
<evidence type="ECO:0000256" key="4">
    <source>
        <dbReference type="ARBA" id="ARBA00022553"/>
    </source>
</evidence>
<comment type="function">
    <text evidence="9">The phosphoenolpyruvate-dependent sugar phosphotransferase system (sugar PTS), a major carbohydrate active transport system, catalyzes the phosphorylation of incoming sugar substrates concomitantly with their translocation across the cell membrane. The enzyme II UlaABC PTS system is involved in ascorbate transport.</text>
</comment>
<evidence type="ECO:0000256" key="5">
    <source>
        <dbReference type="ARBA" id="ARBA00022679"/>
    </source>
</evidence>
<evidence type="ECO:0000256" key="10">
    <source>
        <dbReference type="ARBA" id="ARBA00041175"/>
    </source>
</evidence>
<evidence type="ECO:0000256" key="3">
    <source>
        <dbReference type="ARBA" id="ARBA00022490"/>
    </source>
</evidence>
<evidence type="ECO:0000256" key="8">
    <source>
        <dbReference type="ARBA" id="ARBA00023159"/>
    </source>
</evidence>
<dbReference type="PROSITE" id="PS51099">
    <property type="entry name" value="PTS_EIIB_TYPE_2"/>
    <property type="match status" value="1"/>
</dbReference>
<dbReference type="CDD" id="cd00211">
    <property type="entry name" value="PTS_IIA_fru"/>
    <property type="match status" value="1"/>
</dbReference>
<dbReference type="Gene3D" id="3.40.930.10">
    <property type="entry name" value="Mannitol-specific EII, Chain A"/>
    <property type="match status" value="1"/>
</dbReference>
<dbReference type="InterPro" id="IPR016152">
    <property type="entry name" value="PTrfase/Anion_transptr"/>
</dbReference>
<keyword evidence="7" id="KW-0418">Kinase</keyword>
<dbReference type="InterPro" id="IPR011608">
    <property type="entry name" value="PRD"/>
</dbReference>
<dbReference type="PANTHER" id="PTHR36203:SF1">
    <property type="entry name" value="ASCORBATE-SPECIFIC PTS SYSTEM EIIA COMPONENT"/>
    <property type="match status" value="1"/>
</dbReference>
<feature type="domain" description="PTS EIIB type-2" evidence="13">
    <location>
        <begin position="400"/>
        <end position="487"/>
    </location>
</feature>
<organism evidence="15 16">
    <name type="scientific">Streptohalobacillus salinus</name>
    <dbReference type="NCBI Taxonomy" id="621096"/>
    <lineage>
        <taxon>Bacteria</taxon>
        <taxon>Bacillati</taxon>
        <taxon>Bacillota</taxon>
        <taxon>Bacilli</taxon>
        <taxon>Bacillales</taxon>
        <taxon>Bacillaceae</taxon>
        <taxon>Streptohalobacillus</taxon>
    </lineage>
</organism>
<dbReference type="GO" id="GO:0005737">
    <property type="term" value="C:cytoplasm"/>
    <property type="evidence" value="ECO:0007669"/>
    <property type="project" value="UniProtKB-SubCell"/>
</dbReference>
<evidence type="ECO:0000259" key="13">
    <source>
        <dbReference type="PROSITE" id="PS51099"/>
    </source>
</evidence>
<dbReference type="InterPro" id="IPR036634">
    <property type="entry name" value="PRD_sf"/>
</dbReference>
<dbReference type="GO" id="GO:0008982">
    <property type="term" value="F:protein-N(PI)-phosphohistidine-sugar phosphotransferase activity"/>
    <property type="evidence" value="ECO:0007669"/>
    <property type="project" value="InterPro"/>
</dbReference>
<dbReference type="OrthoDB" id="369398at2"/>
<evidence type="ECO:0000256" key="1">
    <source>
        <dbReference type="ARBA" id="ARBA00004496"/>
    </source>
</evidence>
<evidence type="ECO:0000313" key="15">
    <source>
        <dbReference type="EMBL" id="PXW86727.1"/>
    </source>
</evidence>
<protein>
    <recommendedName>
        <fullName evidence="10">Ascorbate-specific PTS system EIIA component</fullName>
    </recommendedName>
    <alternativeName>
        <fullName evidence="11">Ascorbate-specific phosphotransferase enzyme IIA component</fullName>
    </alternativeName>
</protein>
<dbReference type="GO" id="GO:0016301">
    <property type="term" value="F:kinase activity"/>
    <property type="evidence" value="ECO:0007669"/>
    <property type="project" value="UniProtKB-KW"/>
</dbReference>
<keyword evidence="3" id="KW-0963">Cytoplasm</keyword>
<dbReference type="CDD" id="cd05568">
    <property type="entry name" value="PTS_IIB_bgl_like"/>
    <property type="match status" value="1"/>
</dbReference>
<dbReference type="InterPro" id="IPR002178">
    <property type="entry name" value="PTS_EIIA_type-2_dom"/>
</dbReference>
<feature type="domain" description="PRD" evidence="14">
    <location>
        <begin position="184"/>
        <end position="284"/>
    </location>
</feature>
<evidence type="ECO:0000256" key="9">
    <source>
        <dbReference type="ARBA" id="ARBA00037387"/>
    </source>
</evidence>
<keyword evidence="16" id="KW-1185">Reference proteome</keyword>
<dbReference type="RefSeq" id="WP_110252219.1">
    <property type="nucleotide sequence ID" value="NZ_QJJR01000019.1"/>
</dbReference>
<evidence type="ECO:0000256" key="11">
    <source>
        <dbReference type="ARBA" id="ARBA00042072"/>
    </source>
</evidence>
<dbReference type="InterPro" id="IPR007737">
    <property type="entry name" value="Mga_HTH"/>
</dbReference>
<evidence type="ECO:0000313" key="16">
    <source>
        <dbReference type="Proteomes" id="UP000247922"/>
    </source>
</evidence>
<evidence type="ECO:0000259" key="14">
    <source>
        <dbReference type="PROSITE" id="PS51372"/>
    </source>
</evidence>
<dbReference type="InterPro" id="IPR013011">
    <property type="entry name" value="PTS_EIIB_2"/>
</dbReference>
<keyword evidence="6" id="KW-0598">Phosphotransferase system</keyword>
<comment type="subcellular location">
    <subcellularLocation>
        <location evidence="1">Cytoplasm</location>
    </subcellularLocation>
</comment>
<dbReference type="PANTHER" id="PTHR36203">
    <property type="entry name" value="ASCORBATE-SPECIFIC PTS SYSTEM EIIA COMPONENT"/>
    <property type="match status" value="1"/>
</dbReference>
<evidence type="ECO:0000256" key="7">
    <source>
        <dbReference type="ARBA" id="ARBA00022777"/>
    </source>
</evidence>
<dbReference type="SUPFAM" id="SSF55804">
    <property type="entry name" value="Phoshotransferase/anion transport protein"/>
    <property type="match status" value="1"/>
</dbReference>
<dbReference type="AlphaFoldDB" id="A0A2V3VXK1"/>
<comment type="caution">
    <text evidence="15">The sequence shown here is derived from an EMBL/GenBank/DDBJ whole genome shotgun (WGS) entry which is preliminary data.</text>
</comment>
<reference evidence="15 16" key="1">
    <citation type="submission" date="2018-05" db="EMBL/GenBank/DDBJ databases">
        <title>Genomic Encyclopedia of Type Strains, Phase IV (KMG-IV): sequencing the most valuable type-strain genomes for metagenomic binning, comparative biology and taxonomic classification.</title>
        <authorList>
            <person name="Goeker M."/>
        </authorList>
    </citation>
    <scope>NUCLEOTIDE SEQUENCE [LARGE SCALE GENOMIC DNA]</scope>
    <source>
        <strain evidence="15 16">DSM 22440</strain>
    </source>
</reference>
<feature type="domain" description="PRD" evidence="14">
    <location>
        <begin position="288"/>
        <end position="395"/>
    </location>
</feature>
<dbReference type="InterPro" id="IPR051351">
    <property type="entry name" value="Ascorbate-PTS_EIIA_comp"/>
</dbReference>
<dbReference type="Gene3D" id="1.10.1790.10">
    <property type="entry name" value="PRD domain"/>
    <property type="match status" value="2"/>
</dbReference>
<name>A0A2V3VXK1_9BACI</name>